<dbReference type="UniPathway" id="UPA00251">
    <property type="reaction ID" value="UER00320"/>
</dbReference>
<evidence type="ECO:0000256" key="2">
    <source>
        <dbReference type="ARBA" id="ARBA00008133"/>
    </source>
</evidence>
<evidence type="ECO:0000256" key="9">
    <source>
        <dbReference type="RuleBase" id="RU366031"/>
    </source>
</evidence>
<protein>
    <recommendedName>
        <fullName evidence="7 9">Uroporphyrinogen-III synthase</fullName>
        <ecNumber evidence="3 9">4.2.1.75</ecNumber>
    </recommendedName>
</protein>
<comment type="catalytic activity">
    <reaction evidence="8 9">
        <text>hydroxymethylbilane = uroporphyrinogen III + H2O</text>
        <dbReference type="Rhea" id="RHEA:18965"/>
        <dbReference type="ChEBI" id="CHEBI:15377"/>
        <dbReference type="ChEBI" id="CHEBI:57308"/>
        <dbReference type="ChEBI" id="CHEBI:57845"/>
        <dbReference type="EC" id="4.2.1.75"/>
    </reaction>
</comment>
<dbReference type="PANTHER" id="PTHR38042">
    <property type="entry name" value="UROPORPHYRINOGEN-III SYNTHASE, CHLOROPLASTIC"/>
    <property type="match status" value="1"/>
</dbReference>
<evidence type="ECO:0000256" key="6">
    <source>
        <dbReference type="ARBA" id="ARBA00037589"/>
    </source>
</evidence>
<dbReference type="GO" id="GO:0004852">
    <property type="term" value="F:uroporphyrinogen-III synthase activity"/>
    <property type="evidence" value="ECO:0007669"/>
    <property type="project" value="UniProtKB-UniRule"/>
</dbReference>
<evidence type="ECO:0000256" key="5">
    <source>
        <dbReference type="ARBA" id="ARBA00023244"/>
    </source>
</evidence>
<evidence type="ECO:0000313" key="12">
    <source>
        <dbReference type="Proteomes" id="UP000193118"/>
    </source>
</evidence>
<dbReference type="AlphaFoldDB" id="A0A1X3D2X7"/>
<dbReference type="GO" id="GO:0006782">
    <property type="term" value="P:protoporphyrinogen IX biosynthetic process"/>
    <property type="evidence" value="ECO:0007669"/>
    <property type="project" value="UniProtKB-UniRule"/>
</dbReference>
<evidence type="ECO:0000259" key="10">
    <source>
        <dbReference type="Pfam" id="PF02602"/>
    </source>
</evidence>
<comment type="pathway">
    <text evidence="1 9">Porphyrin-containing compound metabolism; protoporphyrin-IX biosynthesis; coproporphyrinogen-III from 5-aminolevulinate: step 3/4.</text>
</comment>
<dbReference type="InterPro" id="IPR039793">
    <property type="entry name" value="UROS/Hem4"/>
</dbReference>
<reference evidence="12" key="1">
    <citation type="submission" date="2017-01" db="EMBL/GenBank/DDBJ databases">
        <authorList>
            <person name="Wolfgang W.J."/>
            <person name="Cole J."/>
            <person name="Wroblewski D."/>
            <person name="Mcginnis J."/>
            <person name="Musser K.A."/>
        </authorList>
    </citation>
    <scope>NUCLEOTIDE SEQUENCE [LARGE SCALE GENOMIC DNA]</scope>
    <source>
        <strain evidence="12">DSM 19151</strain>
    </source>
</reference>
<comment type="function">
    <text evidence="6 9">Catalyzes cyclization of the linear tetrapyrrole, hydroxymethylbilane, to the macrocyclic uroporphyrinogen III.</text>
</comment>
<evidence type="ECO:0000256" key="7">
    <source>
        <dbReference type="ARBA" id="ARBA00040167"/>
    </source>
</evidence>
<name>A0A1X3D2X7_9NEIS</name>
<evidence type="ECO:0000313" key="11">
    <source>
        <dbReference type="EMBL" id="OSI14136.1"/>
    </source>
</evidence>
<evidence type="ECO:0000256" key="8">
    <source>
        <dbReference type="ARBA" id="ARBA00048617"/>
    </source>
</evidence>
<sequence length="237" mass="25811">MPTILIVRPEAQAAADIAACEAAGWRALPFSPISLEPDNHALSRLNAQFQTAQAVFWVSPGAVGTAAPHIDFSNGRIVQITVGQASRNALAKFCPHPVISPKTGNDSEAVLALPVWAGLPAGAQVLIIRGHGGRNLLANELRRRGFAVNIAEVYFRRPKPLDWQVFEAEKPQAAYITSAEMVRELFARAPDRITQVLRTLLYFTHHPRIADALRSAGAQRIELVERLNPHSLVSVAI</sequence>
<gene>
    <name evidence="11" type="ORF">BWD09_11230</name>
</gene>
<dbReference type="SUPFAM" id="SSF69618">
    <property type="entry name" value="HemD-like"/>
    <property type="match status" value="1"/>
</dbReference>
<accession>A0A1X3D2X7</accession>
<dbReference type="CDD" id="cd06578">
    <property type="entry name" value="HemD"/>
    <property type="match status" value="1"/>
</dbReference>
<dbReference type="Pfam" id="PF02602">
    <property type="entry name" value="HEM4"/>
    <property type="match status" value="1"/>
</dbReference>
<keyword evidence="4 9" id="KW-0456">Lyase</keyword>
<dbReference type="Gene3D" id="3.40.50.10090">
    <property type="match status" value="2"/>
</dbReference>
<dbReference type="Proteomes" id="UP000193118">
    <property type="component" value="Unassembled WGS sequence"/>
</dbReference>
<feature type="domain" description="Tetrapyrrole biosynthesis uroporphyrinogen III synthase" evidence="10">
    <location>
        <begin position="18"/>
        <end position="232"/>
    </location>
</feature>
<keyword evidence="12" id="KW-1185">Reference proteome</keyword>
<dbReference type="STRING" id="194197.BWD09_11230"/>
<dbReference type="OrthoDB" id="9787650at2"/>
<dbReference type="InterPro" id="IPR003754">
    <property type="entry name" value="4pyrrol_synth_uPrphyn_synth"/>
</dbReference>
<dbReference type="NCBIfam" id="NF004585">
    <property type="entry name" value="PRK05928.2-2"/>
    <property type="match status" value="1"/>
</dbReference>
<dbReference type="InterPro" id="IPR036108">
    <property type="entry name" value="4pyrrol_syn_uPrphyn_synt_sf"/>
</dbReference>
<dbReference type="RefSeq" id="WP_085366898.1">
    <property type="nucleotide sequence ID" value="NZ_CAUJPZ010000004.1"/>
</dbReference>
<comment type="caution">
    <text evidence="11">The sequence shown here is derived from an EMBL/GenBank/DDBJ whole genome shotgun (WGS) entry which is preliminary data.</text>
</comment>
<proteinExistence type="inferred from homology"/>
<dbReference type="EC" id="4.2.1.75" evidence="3 9"/>
<evidence type="ECO:0000256" key="4">
    <source>
        <dbReference type="ARBA" id="ARBA00023239"/>
    </source>
</evidence>
<evidence type="ECO:0000256" key="3">
    <source>
        <dbReference type="ARBA" id="ARBA00013109"/>
    </source>
</evidence>
<evidence type="ECO:0000256" key="1">
    <source>
        <dbReference type="ARBA" id="ARBA00004772"/>
    </source>
</evidence>
<comment type="similarity">
    <text evidence="2 9">Belongs to the uroporphyrinogen-III synthase family.</text>
</comment>
<keyword evidence="5 9" id="KW-0627">Porphyrin biosynthesis</keyword>
<organism evidence="11 12">
    <name type="scientific">Neisseria dentiae</name>
    <dbReference type="NCBI Taxonomy" id="194197"/>
    <lineage>
        <taxon>Bacteria</taxon>
        <taxon>Pseudomonadati</taxon>
        <taxon>Pseudomonadota</taxon>
        <taxon>Betaproteobacteria</taxon>
        <taxon>Neisseriales</taxon>
        <taxon>Neisseriaceae</taxon>
        <taxon>Neisseria</taxon>
    </lineage>
</organism>
<dbReference type="PANTHER" id="PTHR38042:SF1">
    <property type="entry name" value="UROPORPHYRINOGEN-III SYNTHASE, CHLOROPLASTIC"/>
    <property type="match status" value="1"/>
</dbReference>
<dbReference type="GeneID" id="94580096"/>
<dbReference type="GO" id="GO:0006780">
    <property type="term" value="P:uroporphyrinogen III biosynthetic process"/>
    <property type="evidence" value="ECO:0007669"/>
    <property type="project" value="UniProtKB-UniRule"/>
</dbReference>
<dbReference type="EMBL" id="MTBO01000042">
    <property type="protein sequence ID" value="OSI14136.1"/>
    <property type="molecule type" value="Genomic_DNA"/>
</dbReference>